<keyword evidence="2" id="KW-0540">Nuclease</keyword>
<dbReference type="EMBL" id="FWPT01000007">
    <property type="protein sequence ID" value="SMA49311.1"/>
    <property type="molecule type" value="Genomic_DNA"/>
</dbReference>
<evidence type="ECO:0000256" key="2">
    <source>
        <dbReference type="ARBA" id="ARBA00022722"/>
    </source>
</evidence>
<dbReference type="EC" id="3.1.21.-" evidence="5"/>
<dbReference type="InterPro" id="IPR007346">
    <property type="entry name" value="Endonuclease-I"/>
</dbReference>
<dbReference type="GO" id="GO:0016787">
    <property type="term" value="F:hydrolase activity"/>
    <property type="evidence" value="ECO:0007669"/>
    <property type="project" value="UniProtKB-KW"/>
</dbReference>
<evidence type="ECO:0000313" key="5">
    <source>
        <dbReference type="EMBL" id="SMA49311.1"/>
    </source>
</evidence>
<keyword evidence="3 5" id="KW-0378">Hydrolase</keyword>
<dbReference type="AlphaFoldDB" id="A0A1X7AMS9"/>
<name>A0A1X7AMS9_9GAMM</name>
<dbReference type="SUPFAM" id="SSF54060">
    <property type="entry name" value="His-Me finger endonucleases"/>
    <property type="match status" value="1"/>
</dbReference>
<dbReference type="Proteomes" id="UP000196573">
    <property type="component" value="Unassembled WGS sequence"/>
</dbReference>
<dbReference type="GO" id="GO:0004518">
    <property type="term" value="F:nuclease activity"/>
    <property type="evidence" value="ECO:0007669"/>
    <property type="project" value="UniProtKB-KW"/>
</dbReference>
<dbReference type="InterPro" id="IPR044925">
    <property type="entry name" value="His-Me_finger_sf"/>
</dbReference>
<dbReference type="OrthoDB" id="9800417at2"/>
<evidence type="ECO:0000256" key="1">
    <source>
        <dbReference type="ARBA" id="ARBA00006429"/>
    </source>
</evidence>
<gene>
    <name evidence="5" type="primary">dns</name>
    <name evidence="5" type="ORF">EHSB41UT_03174</name>
</gene>
<protein>
    <submittedName>
        <fullName evidence="5">Extracellular deoxyribonuclease</fullName>
        <ecNumber evidence="5">3.1.21.-</ecNumber>
    </submittedName>
</protein>
<dbReference type="PANTHER" id="PTHR33607:SF2">
    <property type="entry name" value="ENDONUCLEASE-1"/>
    <property type="match status" value="1"/>
</dbReference>
<keyword evidence="6" id="KW-1185">Reference proteome</keyword>
<comment type="similarity">
    <text evidence="1">Belongs to the EndA/NucM nuclease family.</text>
</comment>
<feature type="signal peptide" evidence="4">
    <location>
        <begin position="1"/>
        <end position="20"/>
    </location>
</feature>
<feature type="chain" id="PRO_5012281730" evidence="4">
    <location>
        <begin position="21"/>
        <end position="235"/>
    </location>
</feature>
<dbReference type="RefSeq" id="WP_087111615.1">
    <property type="nucleotide sequence ID" value="NZ_CBCSCN010000007.1"/>
</dbReference>
<evidence type="ECO:0000256" key="4">
    <source>
        <dbReference type="SAM" id="SignalP"/>
    </source>
</evidence>
<dbReference type="Pfam" id="PF04231">
    <property type="entry name" value="Endonuclease_1"/>
    <property type="match status" value="1"/>
</dbReference>
<proteinExistence type="inferred from homology"/>
<evidence type="ECO:0000256" key="3">
    <source>
        <dbReference type="ARBA" id="ARBA00022801"/>
    </source>
</evidence>
<reference evidence="5 6" key="1">
    <citation type="submission" date="2017-03" db="EMBL/GenBank/DDBJ databases">
        <authorList>
            <person name="Afonso C.L."/>
            <person name="Miller P.J."/>
            <person name="Scott M.A."/>
            <person name="Spackman E."/>
            <person name="Goraichik I."/>
            <person name="Dimitrov K.M."/>
            <person name="Suarez D.L."/>
            <person name="Swayne D.E."/>
        </authorList>
    </citation>
    <scope>NUCLEOTIDE SEQUENCE [LARGE SCALE GENOMIC DNA]</scope>
    <source>
        <strain evidence="5">SB41UT1</strain>
    </source>
</reference>
<dbReference type="PANTHER" id="PTHR33607">
    <property type="entry name" value="ENDONUCLEASE-1"/>
    <property type="match status" value="1"/>
</dbReference>
<accession>A0A1X7AMS9</accession>
<keyword evidence="4" id="KW-0732">Signal</keyword>
<organism evidence="5 6">
    <name type="scientific">Parendozoicomonas haliclonae</name>
    <dbReference type="NCBI Taxonomy" id="1960125"/>
    <lineage>
        <taxon>Bacteria</taxon>
        <taxon>Pseudomonadati</taxon>
        <taxon>Pseudomonadota</taxon>
        <taxon>Gammaproteobacteria</taxon>
        <taxon>Oceanospirillales</taxon>
        <taxon>Endozoicomonadaceae</taxon>
        <taxon>Parendozoicomonas</taxon>
    </lineage>
</organism>
<evidence type="ECO:0000313" key="6">
    <source>
        <dbReference type="Proteomes" id="UP000196573"/>
    </source>
</evidence>
<sequence>MAPIKNLLLILLLISPFTQAAPDNFSKAKKLAAVVYQDHQQTFYCSCPYQEIRDERGRWKLIPDLESCGYEVRKQETRANRIEWEHVMPAWAFGHQRQCWQDGGRKNCHKDREFRAMEADLFNLVPSIGEVNGDRSNFRFGDLSSKPDMYGQCEFKVDFKQRRAEPPVNKRGKIARAYLYMAAKYQLKLSKQEQKLYTAWNNQYPVSEWEEERHERISKIMGWDNPFVVERLAKQ</sequence>